<gene>
    <name evidence="2" type="ORF">KUDE01_021647</name>
</gene>
<name>A0AAD9C5C2_DISEL</name>
<evidence type="ECO:0000313" key="3">
    <source>
        <dbReference type="Proteomes" id="UP001228049"/>
    </source>
</evidence>
<evidence type="ECO:0000256" key="1">
    <source>
        <dbReference type="SAM" id="MobiDB-lite"/>
    </source>
</evidence>
<dbReference type="InterPro" id="IPR012337">
    <property type="entry name" value="RNaseH-like_sf"/>
</dbReference>
<feature type="compositionally biased region" description="Basic and acidic residues" evidence="1">
    <location>
        <begin position="489"/>
        <end position="514"/>
    </location>
</feature>
<reference evidence="2" key="1">
    <citation type="submission" date="2023-04" db="EMBL/GenBank/DDBJ databases">
        <title>Chromosome-level genome of Chaenocephalus aceratus.</title>
        <authorList>
            <person name="Park H."/>
        </authorList>
    </citation>
    <scope>NUCLEOTIDE SEQUENCE</scope>
    <source>
        <strain evidence="2">DE</strain>
        <tissue evidence="2">Muscle</tissue>
    </source>
</reference>
<dbReference type="Proteomes" id="UP001228049">
    <property type="component" value="Unassembled WGS sequence"/>
</dbReference>
<accession>A0AAD9C5C2</accession>
<dbReference type="AlphaFoldDB" id="A0AAD9C5C2"/>
<comment type="caution">
    <text evidence="2">The sequence shown here is derived from an EMBL/GenBank/DDBJ whole genome shotgun (WGS) entry which is preliminary data.</text>
</comment>
<sequence length="605" mass="68754">MFPDSDIAKTFACGDDKTAYITKFGLAPHIKRDLVSKINNGPFVLMFDESLNQTTKNKQLDLHVRFWEEEQVHSRYLGSQFMGHATAKDLLEQVKECVDQLELRSLVSISMDGPNVNWKFCELLQREHAELYGGAQLVVVGSCGLHTMHNAFKCGFTMWQLEKLLRAMHTLFHNVPARREDYSTVTKSTVFPLSFCGHRWVENLPVVERALAVWPSLLQYMDAVRTKKLPNPGTASLDTIAAALKDPLILAKLQYYMALARTFNPFLKKYQTDEPVMPFLGKDLAELIKSLLRRFIKRELLQDITTLQLTRLDVADKNNWLHPQDIDIGLGAESILKSTKETQTDARDRSNLVQRFLQDKQLTGGVSAGDVILQQFEAFLSLESRSEEFLSFQPMQKRLDIFLRDFLGKTYPELSAFCQKLLILSHGRASVERGFSVNKEVETCNMQQDTFVAQRLVCDYVTLHGGVTKVPLTRPLLNSVSSARSRYRIHLDQERRKKESEAQGRKRKAEEDHLEELKRRKKSILEVSEGLARDADRFAEEAEGKAGSKMAMLISKSNLLRRGFKENPAEGIPLQPLQVGLTPTHPVERSPGTPDSHWSRSCSCA</sequence>
<feature type="region of interest" description="Disordered" evidence="1">
    <location>
        <begin position="569"/>
        <end position="605"/>
    </location>
</feature>
<dbReference type="PANTHER" id="PTHR37162:SF11">
    <property type="match status" value="1"/>
</dbReference>
<dbReference type="PANTHER" id="PTHR37162">
    <property type="entry name" value="HAT FAMILY DIMERISATION DOMAINCONTAINING PROTEIN-RELATED"/>
    <property type="match status" value="1"/>
</dbReference>
<feature type="region of interest" description="Disordered" evidence="1">
    <location>
        <begin position="488"/>
        <end position="514"/>
    </location>
</feature>
<keyword evidence="3" id="KW-1185">Reference proteome</keyword>
<feature type="non-terminal residue" evidence="2">
    <location>
        <position position="605"/>
    </location>
</feature>
<organism evidence="2 3">
    <name type="scientific">Dissostichus eleginoides</name>
    <name type="common">Patagonian toothfish</name>
    <name type="synonym">Dissostichus amissus</name>
    <dbReference type="NCBI Taxonomy" id="100907"/>
    <lineage>
        <taxon>Eukaryota</taxon>
        <taxon>Metazoa</taxon>
        <taxon>Chordata</taxon>
        <taxon>Craniata</taxon>
        <taxon>Vertebrata</taxon>
        <taxon>Euteleostomi</taxon>
        <taxon>Actinopterygii</taxon>
        <taxon>Neopterygii</taxon>
        <taxon>Teleostei</taxon>
        <taxon>Neoteleostei</taxon>
        <taxon>Acanthomorphata</taxon>
        <taxon>Eupercaria</taxon>
        <taxon>Perciformes</taxon>
        <taxon>Notothenioidei</taxon>
        <taxon>Nototheniidae</taxon>
        <taxon>Dissostichus</taxon>
    </lineage>
</organism>
<dbReference type="SUPFAM" id="SSF53098">
    <property type="entry name" value="Ribonuclease H-like"/>
    <property type="match status" value="1"/>
</dbReference>
<evidence type="ECO:0000313" key="2">
    <source>
        <dbReference type="EMBL" id="KAK1896200.1"/>
    </source>
</evidence>
<protein>
    <submittedName>
        <fullName evidence="2">Protein disulfide-isomerase</fullName>
    </submittedName>
</protein>
<proteinExistence type="predicted"/>
<dbReference type="EMBL" id="JASDAP010000010">
    <property type="protein sequence ID" value="KAK1896200.1"/>
    <property type="molecule type" value="Genomic_DNA"/>
</dbReference>